<dbReference type="RefSeq" id="WP_184568360.1">
    <property type="nucleotide sequence ID" value="NZ_JACIEI010000031.1"/>
</dbReference>
<dbReference type="InterPro" id="IPR009061">
    <property type="entry name" value="DNA-bd_dom_put_sf"/>
</dbReference>
<evidence type="ECO:0000313" key="2">
    <source>
        <dbReference type="EMBL" id="MBB3996132.1"/>
    </source>
</evidence>
<feature type="domain" description="Helix-turn-helix" evidence="1">
    <location>
        <begin position="33"/>
        <end position="82"/>
    </location>
</feature>
<dbReference type="AlphaFoldDB" id="A0A7W6EBE5"/>
<proteinExistence type="predicted"/>
<dbReference type="InterPro" id="IPR036388">
    <property type="entry name" value="WH-like_DNA-bd_sf"/>
</dbReference>
<name>A0A7W6EBE5_9RHOB</name>
<sequence>MRDLDGIRDVVQECIDALTNQVLATNHEPEPEYLTTREVAKITKYSVAALEAYRGKKGGPSFYRQGTNVRYRSDEVREWMEAAKFE</sequence>
<keyword evidence="3" id="KW-1185">Reference proteome</keyword>
<organism evidence="2 3">
    <name type="scientific">Sulfitobacter undariae</name>
    <dbReference type="NCBI Taxonomy" id="1563671"/>
    <lineage>
        <taxon>Bacteria</taxon>
        <taxon>Pseudomonadati</taxon>
        <taxon>Pseudomonadota</taxon>
        <taxon>Alphaproteobacteria</taxon>
        <taxon>Rhodobacterales</taxon>
        <taxon>Roseobacteraceae</taxon>
        <taxon>Sulfitobacter</taxon>
    </lineage>
</organism>
<dbReference type="Pfam" id="PF12728">
    <property type="entry name" value="HTH_17"/>
    <property type="match status" value="1"/>
</dbReference>
<keyword evidence="2" id="KW-0238">DNA-binding</keyword>
<dbReference type="InterPro" id="IPR041657">
    <property type="entry name" value="HTH_17"/>
</dbReference>
<dbReference type="EMBL" id="JACIEI010000031">
    <property type="protein sequence ID" value="MBB3996132.1"/>
    <property type="molecule type" value="Genomic_DNA"/>
</dbReference>
<dbReference type="Gene3D" id="1.10.10.10">
    <property type="entry name" value="Winged helix-like DNA-binding domain superfamily/Winged helix DNA-binding domain"/>
    <property type="match status" value="1"/>
</dbReference>
<gene>
    <name evidence="2" type="ORF">GGR95_003800</name>
</gene>
<comment type="caution">
    <text evidence="2">The sequence shown here is derived from an EMBL/GenBank/DDBJ whole genome shotgun (WGS) entry which is preliminary data.</text>
</comment>
<reference evidence="2 3" key="1">
    <citation type="submission" date="2020-08" db="EMBL/GenBank/DDBJ databases">
        <title>Genomic Encyclopedia of Type Strains, Phase IV (KMG-IV): sequencing the most valuable type-strain genomes for metagenomic binning, comparative biology and taxonomic classification.</title>
        <authorList>
            <person name="Goeker M."/>
        </authorList>
    </citation>
    <scope>NUCLEOTIDE SEQUENCE [LARGE SCALE GENOMIC DNA]</scope>
    <source>
        <strain evidence="2 3">DSM 102234</strain>
    </source>
</reference>
<protein>
    <submittedName>
        <fullName evidence="2">Putative DNA-binding transcriptional regulator AlpA</fullName>
    </submittedName>
</protein>
<accession>A0A7W6EBE5</accession>
<evidence type="ECO:0000313" key="3">
    <source>
        <dbReference type="Proteomes" id="UP000530268"/>
    </source>
</evidence>
<dbReference type="Proteomes" id="UP000530268">
    <property type="component" value="Unassembled WGS sequence"/>
</dbReference>
<dbReference type="GO" id="GO:0003677">
    <property type="term" value="F:DNA binding"/>
    <property type="evidence" value="ECO:0007669"/>
    <property type="project" value="UniProtKB-KW"/>
</dbReference>
<evidence type="ECO:0000259" key="1">
    <source>
        <dbReference type="Pfam" id="PF12728"/>
    </source>
</evidence>
<dbReference type="SUPFAM" id="SSF46955">
    <property type="entry name" value="Putative DNA-binding domain"/>
    <property type="match status" value="1"/>
</dbReference>